<evidence type="ECO:0000313" key="2">
    <source>
        <dbReference type="EMBL" id="MFD2202357.1"/>
    </source>
</evidence>
<dbReference type="Gene3D" id="3.30.70.1290">
    <property type="entry name" value="Transposase IS200-like"/>
    <property type="match status" value="1"/>
</dbReference>
<accession>A0ABW5B8A3</accession>
<dbReference type="SUPFAM" id="SSF143422">
    <property type="entry name" value="Transposase IS200-like"/>
    <property type="match status" value="1"/>
</dbReference>
<dbReference type="PANTHER" id="PTHR33360">
    <property type="entry name" value="TRANSPOSASE FOR INSERTION SEQUENCE ELEMENT IS200"/>
    <property type="match status" value="1"/>
</dbReference>
<feature type="domain" description="Transposase IS200-like" evidence="1">
    <location>
        <begin position="5"/>
        <end position="119"/>
    </location>
</feature>
<comment type="caution">
    <text evidence="2">The sequence shown here is derived from an EMBL/GenBank/DDBJ whole genome shotgun (WGS) entry which is preliminary data.</text>
</comment>
<dbReference type="Proteomes" id="UP001597414">
    <property type="component" value="Unassembled WGS sequence"/>
</dbReference>
<dbReference type="PANTHER" id="PTHR33360:SF2">
    <property type="entry name" value="TRANSPOSASE FOR INSERTION SEQUENCE ELEMENT IS200"/>
    <property type="match status" value="1"/>
</dbReference>
<evidence type="ECO:0000259" key="1">
    <source>
        <dbReference type="SMART" id="SM01321"/>
    </source>
</evidence>
<organism evidence="2 3">
    <name type="scientific">Shivajiella indica</name>
    <dbReference type="NCBI Taxonomy" id="872115"/>
    <lineage>
        <taxon>Bacteria</taxon>
        <taxon>Pseudomonadati</taxon>
        <taxon>Bacteroidota</taxon>
        <taxon>Cytophagia</taxon>
        <taxon>Cytophagales</taxon>
        <taxon>Cyclobacteriaceae</taxon>
        <taxon>Shivajiella</taxon>
    </lineage>
</organism>
<reference evidence="3" key="1">
    <citation type="journal article" date="2019" name="Int. J. Syst. Evol. Microbiol.">
        <title>The Global Catalogue of Microorganisms (GCM) 10K type strain sequencing project: providing services to taxonomists for standard genome sequencing and annotation.</title>
        <authorList>
            <consortium name="The Broad Institute Genomics Platform"/>
            <consortium name="The Broad Institute Genome Sequencing Center for Infectious Disease"/>
            <person name="Wu L."/>
            <person name="Ma J."/>
        </authorList>
    </citation>
    <scope>NUCLEOTIDE SEQUENCE [LARGE SCALE GENOMIC DNA]</scope>
    <source>
        <strain evidence="3">KCTC 19812</strain>
    </source>
</reference>
<sequence length="153" mass="18050">MANTYTQIHIQAVFAVKDRASLIRTEWKDDLFRYMTGIIQKREHKLLAINGVSDHVYILIGLRPSQSISDLMKETKIGSMNFINDSGLTKSKFSWQDGYGAFSYSMSHISRVIKYIQLQEEHHKKKTFLQEYTEMLDKFQIPFEERYLFKPVM</sequence>
<dbReference type="SMART" id="SM01321">
    <property type="entry name" value="Y1_Tnp"/>
    <property type="match status" value="1"/>
</dbReference>
<dbReference type="EMBL" id="JBHUIV010000016">
    <property type="protein sequence ID" value="MFD2202357.1"/>
    <property type="molecule type" value="Genomic_DNA"/>
</dbReference>
<dbReference type="Pfam" id="PF01797">
    <property type="entry name" value="Y1_Tnp"/>
    <property type="match status" value="1"/>
</dbReference>
<dbReference type="InterPro" id="IPR002686">
    <property type="entry name" value="Transposase_17"/>
</dbReference>
<gene>
    <name evidence="2" type="primary">tnpA</name>
    <name evidence="2" type="ORF">ACFSKV_12355</name>
</gene>
<dbReference type="RefSeq" id="WP_380803114.1">
    <property type="nucleotide sequence ID" value="NZ_JBHUIV010000016.1"/>
</dbReference>
<name>A0ABW5B8A3_9BACT</name>
<evidence type="ECO:0000313" key="3">
    <source>
        <dbReference type="Proteomes" id="UP001597414"/>
    </source>
</evidence>
<proteinExistence type="predicted"/>
<dbReference type="NCBIfam" id="NF033573">
    <property type="entry name" value="transpos_IS200"/>
    <property type="match status" value="1"/>
</dbReference>
<dbReference type="InterPro" id="IPR036515">
    <property type="entry name" value="Transposase_17_sf"/>
</dbReference>
<protein>
    <submittedName>
        <fullName evidence="2">IS200/IS605 family transposase</fullName>
    </submittedName>
</protein>
<keyword evidence="3" id="KW-1185">Reference proteome</keyword>